<organism evidence="2 3">
    <name type="scientific">Fukomys damarensis</name>
    <name type="common">Damaraland mole rat</name>
    <name type="synonym">Cryptomys damarensis</name>
    <dbReference type="NCBI Taxonomy" id="885580"/>
    <lineage>
        <taxon>Eukaryota</taxon>
        <taxon>Metazoa</taxon>
        <taxon>Chordata</taxon>
        <taxon>Craniata</taxon>
        <taxon>Vertebrata</taxon>
        <taxon>Euteleostomi</taxon>
        <taxon>Mammalia</taxon>
        <taxon>Eutheria</taxon>
        <taxon>Euarchontoglires</taxon>
        <taxon>Glires</taxon>
        <taxon>Rodentia</taxon>
        <taxon>Hystricomorpha</taxon>
        <taxon>Bathyergidae</taxon>
        <taxon>Fukomys</taxon>
    </lineage>
</organism>
<dbReference type="EMBL" id="KN125340">
    <property type="protein sequence ID" value="KFO18779.1"/>
    <property type="molecule type" value="Genomic_DNA"/>
</dbReference>
<protein>
    <submittedName>
        <fullName evidence="2">Uncharacterized protein</fullName>
    </submittedName>
</protein>
<keyword evidence="3" id="KW-1185">Reference proteome</keyword>
<gene>
    <name evidence="2" type="ORF">H920_19854</name>
</gene>
<evidence type="ECO:0000313" key="2">
    <source>
        <dbReference type="EMBL" id="KFO18779.1"/>
    </source>
</evidence>
<name>A0A091CJQ8_FUKDA</name>
<feature type="region of interest" description="Disordered" evidence="1">
    <location>
        <begin position="1"/>
        <end position="65"/>
    </location>
</feature>
<feature type="compositionally biased region" description="Polar residues" evidence="1">
    <location>
        <begin position="39"/>
        <end position="65"/>
    </location>
</feature>
<sequence length="126" mass="13487">MGFKAGGATVQNAEHSKSRRGSALVADTNSITCEEKGVQNHQLSPEKSSSPPARPSQPTTMEHAQNVSARLLSERCPWKTPNPVPEERLIVQVTGCSPSGVTNLSPSFHLLLVLISFTLTGRENAP</sequence>
<proteinExistence type="predicted"/>
<accession>A0A091CJQ8</accession>
<evidence type="ECO:0000313" key="3">
    <source>
        <dbReference type="Proteomes" id="UP000028990"/>
    </source>
</evidence>
<dbReference type="AlphaFoldDB" id="A0A091CJQ8"/>
<dbReference type="Proteomes" id="UP000028990">
    <property type="component" value="Unassembled WGS sequence"/>
</dbReference>
<reference evidence="2 3" key="1">
    <citation type="submission" date="2013-11" db="EMBL/GenBank/DDBJ databases">
        <title>The Damaraland mole rat (Fukomys damarensis) genome and evolution of African mole rats.</title>
        <authorList>
            <person name="Gladyshev V.N."/>
            <person name="Fang X."/>
        </authorList>
    </citation>
    <scope>NUCLEOTIDE SEQUENCE [LARGE SCALE GENOMIC DNA]</scope>
    <source>
        <tissue evidence="2">Liver</tissue>
    </source>
</reference>
<evidence type="ECO:0000256" key="1">
    <source>
        <dbReference type="SAM" id="MobiDB-lite"/>
    </source>
</evidence>